<proteinExistence type="predicted"/>
<evidence type="ECO:0000256" key="2">
    <source>
        <dbReference type="ARBA" id="ARBA00022723"/>
    </source>
</evidence>
<keyword evidence="11" id="KW-1185">Reference proteome</keyword>
<dbReference type="PROSITE" id="PS00028">
    <property type="entry name" value="ZINC_FINGER_C2H2_1"/>
    <property type="match status" value="1"/>
</dbReference>
<comment type="subcellular location">
    <subcellularLocation>
        <location evidence="1">Nucleus</location>
    </subcellularLocation>
</comment>
<protein>
    <recommendedName>
        <fullName evidence="9">C2H2-type domain-containing protein</fullName>
    </recommendedName>
</protein>
<evidence type="ECO:0000256" key="1">
    <source>
        <dbReference type="ARBA" id="ARBA00004123"/>
    </source>
</evidence>
<keyword evidence="7" id="KW-0539">Nucleus</keyword>
<keyword evidence="4" id="KW-0862">Zinc</keyword>
<dbReference type="Proteomes" id="UP001177003">
    <property type="component" value="Chromosome 5"/>
</dbReference>
<accession>A0AA35Z9K1</accession>
<keyword evidence="6" id="KW-0804">Transcription</keyword>
<dbReference type="PANTHER" id="PTHR45801:SF110">
    <property type="entry name" value="TRANSCRIPTIONAL REGULATOR SUPERMAN"/>
    <property type="match status" value="1"/>
</dbReference>
<evidence type="ECO:0000256" key="6">
    <source>
        <dbReference type="ARBA" id="ARBA00023163"/>
    </source>
</evidence>
<keyword evidence="2" id="KW-0479">Metal-binding</keyword>
<evidence type="ECO:0000256" key="8">
    <source>
        <dbReference type="PROSITE-ProRule" id="PRU00042"/>
    </source>
</evidence>
<feature type="domain" description="C2H2-type" evidence="9">
    <location>
        <begin position="32"/>
        <end position="59"/>
    </location>
</feature>
<organism evidence="10 11">
    <name type="scientific">Lactuca saligna</name>
    <name type="common">Willowleaf lettuce</name>
    <dbReference type="NCBI Taxonomy" id="75948"/>
    <lineage>
        <taxon>Eukaryota</taxon>
        <taxon>Viridiplantae</taxon>
        <taxon>Streptophyta</taxon>
        <taxon>Embryophyta</taxon>
        <taxon>Tracheophyta</taxon>
        <taxon>Spermatophyta</taxon>
        <taxon>Magnoliopsida</taxon>
        <taxon>eudicotyledons</taxon>
        <taxon>Gunneridae</taxon>
        <taxon>Pentapetalae</taxon>
        <taxon>asterids</taxon>
        <taxon>campanulids</taxon>
        <taxon>Asterales</taxon>
        <taxon>Asteraceae</taxon>
        <taxon>Cichorioideae</taxon>
        <taxon>Cichorieae</taxon>
        <taxon>Lactucinae</taxon>
        <taxon>Lactuca</taxon>
    </lineage>
</organism>
<dbReference type="PANTHER" id="PTHR45801">
    <property type="entry name" value="OS07G0101800 PROTEIN"/>
    <property type="match status" value="1"/>
</dbReference>
<evidence type="ECO:0000313" key="10">
    <source>
        <dbReference type="EMBL" id="CAI9288471.1"/>
    </source>
</evidence>
<dbReference type="GO" id="GO:0005634">
    <property type="term" value="C:nucleus"/>
    <property type="evidence" value="ECO:0007669"/>
    <property type="project" value="UniProtKB-SubCell"/>
</dbReference>
<evidence type="ECO:0000259" key="9">
    <source>
        <dbReference type="PROSITE" id="PS50157"/>
    </source>
</evidence>
<dbReference type="PROSITE" id="PS50157">
    <property type="entry name" value="ZINC_FINGER_C2H2_2"/>
    <property type="match status" value="1"/>
</dbReference>
<gene>
    <name evidence="10" type="ORF">LSALG_LOCUS27770</name>
</gene>
<evidence type="ECO:0000256" key="3">
    <source>
        <dbReference type="ARBA" id="ARBA00022771"/>
    </source>
</evidence>
<dbReference type="AlphaFoldDB" id="A0AA35Z9K1"/>
<evidence type="ECO:0000256" key="5">
    <source>
        <dbReference type="ARBA" id="ARBA00023015"/>
    </source>
</evidence>
<name>A0AA35Z9K1_LACSI</name>
<evidence type="ECO:0000256" key="4">
    <source>
        <dbReference type="ARBA" id="ARBA00022833"/>
    </source>
</evidence>
<dbReference type="InterPro" id="IPR052426">
    <property type="entry name" value="Plant_dev_regulator"/>
</dbReference>
<keyword evidence="3 8" id="KW-0863">Zinc-finger</keyword>
<dbReference type="InterPro" id="IPR036236">
    <property type="entry name" value="Znf_C2H2_sf"/>
</dbReference>
<evidence type="ECO:0000313" key="11">
    <source>
        <dbReference type="Proteomes" id="UP001177003"/>
    </source>
</evidence>
<dbReference type="GO" id="GO:0008270">
    <property type="term" value="F:zinc ion binding"/>
    <property type="evidence" value="ECO:0007669"/>
    <property type="project" value="UniProtKB-KW"/>
</dbReference>
<sequence>MDHKFKSKWESNTLLFDNDYGYDGVSWRQRNFMCNFCKKEYKSAQALGGHMNVHRRDRARLRLSSPSLEHPNANPNPSFSSQPSWLQCLPYKTFHSSLFSLSSQSSIVDKEGKQGMFTFLPHSDSNSLGDVRKNVNMEGFVANADGGFSGNSWDQENESMVLKKRESFRVEMEMGLLTDGNIEMDLDLELRLGRS</sequence>
<dbReference type="EMBL" id="OX465081">
    <property type="protein sequence ID" value="CAI9288471.1"/>
    <property type="molecule type" value="Genomic_DNA"/>
</dbReference>
<dbReference type="Pfam" id="PF13912">
    <property type="entry name" value="zf-C2H2_6"/>
    <property type="match status" value="1"/>
</dbReference>
<dbReference type="SUPFAM" id="SSF57667">
    <property type="entry name" value="beta-beta-alpha zinc fingers"/>
    <property type="match status" value="1"/>
</dbReference>
<evidence type="ECO:0000256" key="7">
    <source>
        <dbReference type="ARBA" id="ARBA00023242"/>
    </source>
</evidence>
<reference evidence="10" key="1">
    <citation type="submission" date="2023-04" db="EMBL/GenBank/DDBJ databases">
        <authorList>
            <person name="Vijverberg K."/>
            <person name="Xiong W."/>
            <person name="Schranz E."/>
        </authorList>
    </citation>
    <scope>NUCLEOTIDE SEQUENCE</scope>
</reference>
<dbReference type="InterPro" id="IPR013087">
    <property type="entry name" value="Znf_C2H2_type"/>
</dbReference>
<keyword evidence="5" id="KW-0805">Transcription regulation</keyword>